<protein>
    <submittedName>
        <fullName evidence="2">Uncharacterized protein</fullName>
    </submittedName>
</protein>
<reference evidence="2" key="2">
    <citation type="journal article" date="2021" name="PeerJ">
        <title>Extensive microbial diversity within the chicken gut microbiome revealed by metagenomics and culture.</title>
        <authorList>
            <person name="Gilroy R."/>
            <person name="Ravi A."/>
            <person name="Getino M."/>
            <person name="Pursley I."/>
            <person name="Horton D.L."/>
            <person name="Alikhan N.F."/>
            <person name="Baker D."/>
            <person name="Gharbi K."/>
            <person name="Hall N."/>
            <person name="Watson M."/>
            <person name="Adriaenssens E.M."/>
            <person name="Foster-Nyarko E."/>
            <person name="Jarju S."/>
            <person name="Secka A."/>
            <person name="Antonio M."/>
            <person name="Oren A."/>
            <person name="Chaudhuri R.R."/>
            <person name="La Ragione R."/>
            <person name="Hildebrand F."/>
            <person name="Pallen M.J."/>
        </authorList>
    </citation>
    <scope>NUCLEOTIDE SEQUENCE</scope>
    <source>
        <strain evidence="2">ChiHcec3-6078</strain>
    </source>
</reference>
<keyword evidence="1" id="KW-0732">Signal</keyword>
<proteinExistence type="predicted"/>
<name>A0A9D1HZU5_9FIRM</name>
<evidence type="ECO:0000313" key="3">
    <source>
        <dbReference type="Proteomes" id="UP000824090"/>
    </source>
</evidence>
<evidence type="ECO:0000313" key="2">
    <source>
        <dbReference type="EMBL" id="HIU25364.1"/>
    </source>
</evidence>
<organism evidence="2 3">
    <name type="scientific">Candidatus Allocopromorpha excrementigallinarum</name>
    <dbReference type="NCBI Taxonomy" id="2840742"/>
    <lineage>
        <taxon>Bacteria</taxon>
        <taxon>Bacillati</taxon>
        <taxon>Bacillota</taxon>
        <taxon>Clostridia</taxon>
        <taxon>Eubacteriales</taxon>
        <taxon>Eubacteriaceae</taxon>
        <taxon>Eubacteriaceae incertae sedis</taxon>
        <taxon>Candidatus Allocopromorpha</taxon>
    </lineage>
</organism>
<dbReference type="PROSITE" id="PS51257">
    <property type="entry name" value="PROKAR_LIPOPROTEIN"/>
    <property type="match status" value="1"/>
</dbReference>
<evidence type="ECO:0000256" key="1">
    <source>
        <dbReference type="SAM" id="SignalP"/>
    </source>
</evidence>
<dbReference type="Proteomes" id="UP000824090">
    <property type="component" value="Unassembled WGS sequence"/>
</dbReference>
<sequence>MSFRKTVFVISVLLATACISGCGAEEKMSDAELWQTAVEDAVISDDDEVMELVTLTADDDRVIWDDEGKRVLLLTWHDYDDECVPGNDIDTEAFGDIWATSFGEMKEWYEENGDGVEDWDLRFAQLLGVHKDEGYTRFTAFWISPEDVIRPAYVTDVTAQMKNDYGRVGDGQYKEWFDDNIIWSYFESDYPWTRLGYTYDWSGGESEYGLTEFLVSDGSKAEIAFTCTTEELVNQLEGRTGSEASDGTAGRSE</sequence>
<feature type="chain" id="PRO_5039422954" evidence="1">
    <location>
        <begin position="25"/>
        <end position="253"/>
    </location>
</feature>
<feature type="signal peptide" evidence="1">
    <location>
        <begin position="1"/>
        <end position="24"/>
    </location>
</feature>
<dbReference type="AlphaFoldDB" id="A0A9D1HZU5"/>
<comment type="caution">
    <text evidence="2">The sequence shown here is derived from an EMBL/GenBank/DDBJ whole genome shotgun (WGS) entry which is preliminary data.</text>
</comment>
<gene>
    <name evidence="2" type="ORF">IAC50_02540</name>
</gene>
<reference evidence="2" key="1">
    <citation type="submission" date="2020-10" db="EMBL/GenBank/DDBJ databases">
        <authorList>
            <person name="Gilroy R."/>
        </authorList>
    </citation>
    <scope>NUCLEOTIDE SEQUENCE</scope>
    <source>
        <strain evidence="2">ChiHcec3-6078</strain>
    </source>
</reference>
<dbReference type="EMBL" id="DVMP01000050">
    <property type="protein sequence ID" value="HIU25364.1"/>
    <property type="molecule type" value="Genomic_DNA"/>
</dbReference>
<accession>A0A9D1HZU5</accession>